<dbReference type="PANTHER" id="PTHR13061">
    <property type="entry name" value="DYNACTIN SUBUNIT P25"/>
    <property type="match status" value="1"/>
</dbReference>
<dbReference type="Proteomes" id="UP000288073">
    <property type="component" value="Unassembled WGS sequence"/>
</dbReference>
<dbReference type="CDD" id="cd04645">
    <property type="entry name" value="LbH_gamma_CA_like"/>
    <property type="match status" value="1"/>
</dbReference>
<accession>A0A0N0ZS81</accession>
<protein>
    <submittedName>
        <fullName evidence="1 2">Carbonic anhydrase</fullName>
    </submittedName>
</protein>
<comment type="caution">
    <text evidence="1">The sequence shown here is derived from an EMBL/GenBank/DDBJ whole genome shotgun (WGS) entry which is preliminary data.</text>
</comment>
<dbReference type="EMBL" id="PEMN01000381">
    <property type="protein sequence ID" value="RTI13890.1"/>
    <property type="molecule type" value="Genomic_DNA"/>
</dbReference>
<evidence type="ECO:0000313" key="1">
    <source>
        <dbReference type="EMBL" id="KPD32831.1"/>
    </source>
</evidence>
<dbReference type="InterPro" id="IPR047324">
    <property type="entry name" value="LbH_gamma_CA-like"/>
</dbReference>
<dbReference type="InterPro" id="IPR050484">
    <property type="entry name" value="Transf_Hexapept/Carb_Anhydrase"/>
</dbReference>
<dbReference type="InterPro" id="IPR011004">
    <property type="entry name" value="Trimer_LpxA-like_sf"/>
</dbReference>
<dbReference type="Pfam" id="PF00132">
    <property type="entry name" value="Hexapep"/>
    <property type="match status" value="1"/>
</dbReference>
<gene>
    <name evidence="1" type="ORF">AN926_01125</name>
    <name evidence="2" type="ORF">CSW23_12500</name>
</gene>
<dbReference type="GeneID" id="93866288"/>
<evidence type="ECO:0000313" key="3">
    <source>
        <dbReference type="Proteomes" id="UP000053099"/>
    </source>
</evidence>
<evidence type="ECO:0000313" key="4">
    <source>
        <dbReference type="Proteomes" id="UP000288073"/>
    </source>
</evidence>
<dbReference type="EMBL" id="LJJR01000004">
    <property type="protein sequence ID" value="KPD32831.1"/>
    <property type="molecule type" value="Genomic_DNA"/>
</dbReference>
<dbReference type="PATRIC" id="fig|37636.3.peg.1387"/>
<reference evidence="2 4" key="2">
    <citation type="journal article" date="2019" name="Extremophiles">
        <title>Biogeography of thermophiles and predominance of Thermus scotoductus in domestic water heaters.</title>
        <authorList>
            <person name="Wilpiszeski R.L."/>
            <person name="Zhang Z."/>
            <person name="House C.H."/>
        </authorList>
    </citation>
    <scope>NUCLEOTIDE SEQUENCE [LARGE SCALE GENOMIC DNA]</scope>
    <source>
        <strain evidence="2 4">10_S10</strain>
    </source>
</reference>
<evidence type="ECO:0000313" key="2">
    <source>
        <dbReference type="EMBL" id="RTI13890.1"/>
    </source>
</evidence>
<dbReference type="Proteomes" id="UP000053099">
    <property type="component" value="Unassembled WGS sequence"/>
</dbReference>
<sequence length="230" mass="24248">MSVYRFEDKLPRVHPSAFIAPGAYVVGEVEVGEGASIWFAAVVRGDLERVVIGPGSNVQDGAVLHADPGFPCLLGAGVTVGHRAVVHGAVVEEGALIGMGAVVLNGARVGRNAVVGAGAVVPPGMEIPEGALALGVPARVKGPAEPPGNAPRYRALAERYRKGLLAMDLPRRYRLTLRGQDALNPFSELHLHLKRTRKEALEALRRASQGFPLALEEALPLVEEGFLAPE</sequence>
<dbReference type="RefSeq" id="WP_015718262.1">
    <property type="nucleotide sequence ID" value="NZ_PELL01000399.1"/>
</dbReference>
<dbReference type="PANTHER" id="PTHR13061:SF29">
    <property type="entry name" value="GAMMA CARBONIC ANHYDRASE-LIKE 1, MITOCHONDRIAL-RELATED"/>
    <property type="match status" value="1"/>
</dbReference>
<proteinExistence type="predicted"/>
<dbReference type="Gene3D" id="2.160.10.10">
    <property type="entry name" value="Hexapeptide repeat proteins"/>
    <property type="match status" value="1"/>
</dbReference>
<reference evidence="1 3" key="1">
    <citation type="submission" date="2015-09" db="EMBL/GenBank/DDBJ databases">
        <title>Draft genome sequence of Thermus scotoductus strain K1 isolated from a geothermal spring in Nagorno-Karabakh, Armenia.</title>
        <authorList>
            <person name="Saghatelyan A."/>
            <person name="Poghosyan L."/>
            <person name="Panosyan H."/>
            <person name="Birkeland N.-K."/>
        </authorList>
    </citation>
    <scope>NUCLEOTIDE SEQUENCE [LARGE SCALE GENOMIC DNA]</scope>
    <source>
        <strain evidence="1 3">K1</strain>
    </source>
</reference>
<dbReference type="SUPFAM" id="SSF51161">
    <property type="entry name" value="Trimeric LpxA-like enzymes"/>
    <property type="match status" value="1"/>
</dbReference>
<name>A0A0N0ZS81_THESC</name>
<organism evidence="1 3">
    <name type="scientific">Thermus scotoductus</name>
    <dbReference type="NCBI Taxonomy" id="37636"/>
    <lineage>
        <taxon>Bacteria</taxon>
        <taxon>Thermotogati</taxon>
        <taxon>Deinococcota</taxon>
        <taxon>Deinococci</taxon>
        <taxon>Thermales</taxon>
        <taxon>Thermaceae</taxon>
        <taxon>Thermus</taxon>
    </lineage>
</organism>
<dbReference type="InterPro" id="IPR001451">
    <property type="entry name" value="Hexapep"/>
</dbReference>
<dbReference type="AlphaFoldDB" id="A0A0N0ZS81"/>